<gene>
    <name evidence="1" type="ORF">MJO28_005721</name>
</gene>
<evidence type="ECO:0000313" key="2">
    <source>
        <dbReference type="Proteomes" id="UP001060170"/>
    </source>
</evidence>
<dbReference type="EMBL" id="CM045869">
    <property type="protein sequence ID" value="KAI7955321.1"/>
    <property type="molecule type" value="Genomic_DNA"/>
</dbReference>
<reference evidence="1 2" key="3">
    <citation type="journal article" date="2022" name="Microbiol. Spectr.">
        <title>Folding features and dynamics of 3D genome architecture in plant fungal pathogens.</title>
        <authorList>
            <person name="Xia C."/>
        </authorList>
    </citation>
    <scope>NUCLEOTIDE SEQUENCE [LARGE SCALE GENOMIC DNA]</scope>
    <source>
        <strain evidence="1 2">93-210</strain>
    </source>
</reference>
<reference evidence="2" key="1">
    <citation type="journal article" date="2018" name="BMC Genomics">
        <title>Genomic insights into host adaptation between the wheat stripe rust pathogen (Puccinia striiformis f. sp. tritici) and the barley stripe rust pathogen (Puccinia striiformis f. sp. hordei).</title>
        <authorList>
            <person name="Xia C."/>
            <person name="Wang M."/>
            <person name="Yin C."/>
            <person name="Cornejo O.E."/>
            <person name="Hulbert S.H."/>
            <person name="Chen X."/>
        </authorList>
    </citation>
    <scope>NUCLEOTIDE SEQUENCE [LARGE SCALE GENOMIC DNA]</scope>
    <source>
        <strain evidence="2">93-210</strain>
    </source>
</reference>
<organism evidence="1 2">
    <name type="scientific">Puccinia striiformis f. sp. tritici</name>
    <dbReference type="NCBI Taxonomy" id="168172"/>
    <lineage>
        <taxon>Eukaryota</taxon>
        <taxon>Fungi</taxon>
        <taxon>Dikarya</taxon>
        <taxon>Basidiomycota</taxon>
        <taxon>Pucciniomycotina</taxon>
        <taxon>Pucciniomycetes</taxon>
        <taxon>Pucciniales</taxon>
        <taxon>Pucciniaceae</taxon>
        <taxon>Puccinia</taxon>
    </lineage>
</organism>
<protein>
    <submittedName>
        <fullName evidence="1">Uncharacterized protein</fullName>
    </submittedName>
</protein>
<accession>A0ACC0EL49</accession>
<reference evidence="2" key="2">
    <citation type="journal article" date="2018" name="Mol. Plant Microbe Interact.">
        <title>Genome sequence resources for the wheat stripe rust pathogen (Puccinia striiformis f. sp. tritici) and the barley stripe rust pathogen (Puccinia striiformis f. sp. hordei).</title>
        <authorList>
            <person name="Xia C."/>
            <person name="Wang M."/>
            <person name="Yin C."/>
            <person name="Cornejo O.E."/>
            <person name="Hulbert S.H."/>
            <person name="Chen X."/>
        </authorList>
    </citation>
    <scope>NUCLEOTIDE SEQUENCE [LARGE SCALE GENOMIC DNA]</scope>
    <source>
        <strain evidence="2">93-210</strain>
    </source>
</reference>
<dbReference type="Proteomes" id="UP001060170">
    <property type="component" value="Chromosome 5"/>
</dbReference>
<sequence length="444" mass="52506">MTISNSHRLSEVSITRKIIRKIGSGDKITEPHVGVGNDDKFTLVVTVEKLDSDGLKSEVKNTTNGLLKILTDLTHTLRAGTLKNKDQVMQFRMFLYHTIDLMRKHQVITVEDMRVFFEEYNNMRYMAEHLYDQFLWARASMKRDSAWYPTSVESVFRHRDSSHIRNIYEALTEQQKKHFMYELIDHQAKYYYNLPSGMKNVQFQSDMAKISGGFHCWKLLYSHYHGALPKSIKYFKKELPYEIGNAHRIFTALSKVQSGEGARELILLSQIFGFIQKFHSKNFPKSYQDIDLTNKLGVISLSTQFLSEIDNIYIYLDHYDPTRFYKIWSKEQEEALEELSYFSVHIEATKSDHDKNVCKLLQLESVDRYFLDRFITGRIEFVHQRIKSSRRIFQEDLDMRFGKSTQSRNSIQLKERIRNLRRKFLNSTAYMKNVQRNVQKSKID</sequence>
<evidence type="ECO:0000313" key="1">
    <source>
        <dbReference type="EMBL" id="KAI7955321.1"/>
    </source>
</evidence>
<comment type="caution">
    <text evidence="1">The sequence shown here is derived from an EMBL/GenBank/DDBJ whole genome shotgun (WGS) entry which is preliminary data.</text>
</comment>
<keyword evidence="2" id="KW-1185">Reference proteome</keyword>
<proteinExistence type="predicted"/>
<name>A0ACC0EL49_9BASI</name>